<dbReference type="AlphaFoldDB" id="A0A0H5R7S4"/>
<proteinExistence type="predicted"/>
<evidence type="ECO:0000313" key="2">
    <source>
        <dbReference type="EMBL" id="CRZ04324.1"/>
    </source>
</evidence>
<reference evidence="2" key="1">
    <citation type="submission" date="2015-04" db="EMBL/GenBank/DDBJ databases">
        <title>The genome sequence of the plant pathogenic Rhizarian Plasmodiophora brassicae reveals insights in its biotrophic life cycle and the origin of chitin synthesis.</title>
        <authorList>
            <person name="Schwelm A."/>
            <person name="Fogelqvist J."/>
            <person name="Knaust A."/>
            <person name="Julke S."/>
            <person name="Lilja T."/>
            <person name="Dhandapani V."/>
            <person name="Bonilla-Rosso G."/>
            <person name="Karlsson M."/>
            <person name="Shevchenko A."/>
            <person name="Choi S.R."/>
            <person name="Kim H.G."/>
            <person name="Park J.Y."/>
            <person name="Lim Y.P."/>
            <person name="Ludwig-Muller J."/>
            <person name="Dixelius C."/>
        </authorList>
    </citation>
    <scope>NUCLEOTIDE SEQUENCE</scope>
    <source>
        <tissue evidence="2">Potato root galls</tissue>
    </source>
</reference>
<evidence type="ECO:0000256" key="1">
    <source>
        <dbReference type="SAM" id="MobiDB-lite"/>
    </source>
</evidence>
<feature type="compositionally biased region" description="Basic residues" evidence="1">
    <location>
        <begin position="19"/>
        <end position="29"/>
    </location>
</feature>
<dbReference type="EMBL" id="HACM01003882">
    <property type="protein sequence ID" value="CRZ04324.1"/>
    <property type="molecule type" value="Transcribed_RNA"/>
</dbReference>
<feature type="region of interest" description="Disordered" evidence="1">
    <location>
        <begin position="5"/>
        <end position="40"/>
    </location>
</feature>
<accession>A0A0H5R7S4</accession>
<sequence length="110" mass="13008">MRRCCRRSDSARRYDVGRRPARNGRRSRRDRTGEERIGVGHRRRMRCRKGGLGEPYGIDHQIGNRLRSMRDWIQLERTTAALAIIFDQEPTWAHDRIFIAGRIRCVDIFG</sequence>
<protein>
    <submittedName>
        <fullName evidence="2">Uncharacterized protein</fullName>
    </submittedName>
</protein>
<name>A0A0H5R7S4_9EUKA</name>
<feature type="compositionally biased region" description="Basic and acidic residues" evidence="1">
    <location>
        <begin position="5"/>
        <end position="18"/>
    </location>
</feature>
<organism evidence="2">
    <name type="scientific">Spongospora subterranea</name>
    <dbReference type="NCBI Taxonomy" id="70186"/>
    <lineage>
        <taxon>Eukaryota</taxon>
        <taxon>Sar</taxon>
        <taxon>Rhizaria</taxon>
        <taxon>Endomyxa</taxon>
        <taxon>Phytomyxea</taxon>
        <taxon>Plasmodiophorida</taxon>
        <taxon>Plasmodiophoridae</taxon>
        <taxon>Spongospora</taxon>
    </lineage>
</organism>